<feature type="domain" description="Nucleotidyl transferase" evidence="3">
    <location>
        <begin position="2"/>
        <end position="137"/>
    </location>
</feature>
<evidence type="ECO:0000256" key="1">
    <source>
        <dbReference type="ARBA" id="ARBA00022679"/>
    </source>
</evidence>
<protein>
    <submittedName>
        <fullName evidence="4">Nucleotidyltransferase</fullName>
    </submittedName>
</protein>
<proteinExistence type="predicted"/>
<keyword evidence="5" id="KW-1185">Reference proteome</keyword>
<evidence type="ECO:0000313" key="5">
    <source>
        <dbReference type="Proteomes" id="UP000028623"/>
    </source>
</evidence>
<dbReference type="Proteomes" id="UP000028623">
    <property type="component" value="Unassembled WGS sequence"/>
</dbReference>
<dbReference type="InterPro" id="IPR050065">
    <property type="entry name" value="GlmU-like"/>
</dbReference>
<dbReference type="InterPro" id="IPR029044">
    <property type="entry name" value="Nucleotide-diphossugar_trans"/>
</dbReference>
<gene>
    <name evidence="4" type="ORF">IO89_01850</name>
</gene>
<dbReference type="eggNOG" id="COG1208">
    <property type="taxonomic scope" value="Bacteria"/>
</dbReference>
<dbReference type="AlphaFoldDB" id="A0A085BLL0"/>
<dbReference type="SUPFAM" id="SSF53448">
    <property type="entry name" value="Nucleotide-diphospho-sugar transferases"/>
    <property type="match status" value="1"/>
</dbReference>
<comment type="caution">
    <text evidence="4">The sequence shown here is derived from an EMBL/GenBank/DDBJ whole genome shotgun (WGS) entry which is preliminary data.</text>
</comment>
<sequence>MKALIFAAGKGTRLKPFTDEHPKALAKVNGVPLLERNIKYLQGFGINDFVINIHHFGGQILAFLAENDNFGANIEISNEHEELLETGGGLLFAKRFLENEKSFLIMNVDILTDLNISNFIRLHETKGAMITLAVSDRDSSRKLMFNDKMFLKGWRNLQTNKKTVVGGIFKLRELAFSGVHCVNSEIFDKFTRTGKFSIMDEYMELMKEDIIVGYQHTSNLVDVGRPESIVEAERIFR</sequence>
<dbReference type="PANTHER" id="PTHR43584">
    <property type="entry name" value="NUCLEOTIDYL TRANSFERASE"/>
    <property type="match status" value="1"/>
</dbReference>
<keyword evidence="2" id="KW-0548">Nucleotidyltransferase</keyword>
<dbReference type="Gene3D" id="3.90.550.10">
    <property type="entry name" value="Spore Coat Polysaccharide Biosynthesis Protein SpsA, Chain A"/>
    <property type="match status" value="1"/>
</dbReference>
<dbReference type="STRING" id="421072.SAMN04488097_1330"/>
<dbReference type="GO" id="GO:0016779">
    <property type="term" value="F:nucleotidyltransferase activity"/>
    <property type="evidence" value="ECO:0007669"/>
    <property type="project" value="UniProtKB-KW"/>
</dbReference>
<dbReference type="PANTHER" id="PTHR43584:SF8">
    <property type="entry name" value="N-ACETYLMURAMATE ALPHA-1-PHOSPHATE URIDYLYLTRANSFERASE"/>
    <property type="match status" value="1"/>
</dbReference>
<organism evidence="4 5">
    <name type="scientific">Epilithonimonas lactis</name>
    <dbReference type="NCBI Taxonomy" id="421072"/>
    <lineage>
        <taxon>Bacteria</taxon>
        <taxon>Pseudomonadati</taxon>
        <taxon>Bacteroidota</taxon>
        <taxon>Flavobacteriia</taxon>
        <taxon>Flavobacteriales</taxon>
        <taxon>Weeksellaceae</taxon>
        <taxon>Chryseobacterium group</taxon>
        <taxon>Epilithonimonas</taxon>
    </lineage>
</organism>
<dbReference type="Pfam" id="PF00483">
    <property type="entry name" value="NTP_transferase"/>
    <property type="match status" value="1"/>
</dbReference>
<name>A0A085BLL0_9FLAO</name>
<evidence type="ECO:0000313" key="4">
    <source>
        <dbReference type="EMBL" id="KFC23355.1"/>
    </source>
</evidence>
<accession>A0A085BLL0</accession>
<evidence type="ECO:0000259" key="3">
    <source>
        <dbReference type="Pfam" id="PF00483"/>
    </source>
</evidence>
<keyword evidence="1 4" id="KW-0808">Transferase</keyword>
<dbReference type="OrthoDB" id="9813880at2"/>
<evidence type="ECO:0000256" key="2">
    <source>
        <dbReference type="ARBA" id="ARBA00022695"/>
    </source>
</evidence>
<dbReference type="EMBL" id="JPLY01000001">
    <property type="protein sequence ID" value="KFC23355.1"/>
    <property type="molecule type" value="Genomic_DNA"/>
</dbReference>
<dbReference type="RefSeq" id="WP_034973129.1">
    <property type="nucleotide sequence ID" value="NZ_FOFI01000002.1"/>
</dbReference>
<reference evidence="4 5" key="1">
    <citation type="submission" date="2014-07" db="EMBL/GenBank/DDBJ databases">
        <title>Epilithonimonas lactis LMG 22401 Genome.</title>
        <authorList>
            <person name="Pipes S.E."/>
            <person name="Stropko S.J."/>
        </authorList>
    </citation>
    <scope>NUCLEOTIDE SEQUENCE [LARGE SCALE GENOMIC DNA]</scope>
    <source>
        <strain evidence="4 5">LMG 24401</strain>
    </source>
</reference>
<dbReference type="InterPro" id="IPR005835">
    <property type="entry name" value="NTP_transferase_dom"/>
</dbReference>